<evidence type="ECO:0000256" key="6">
    <source>
        <dbReference type="ARBA" id="ARBA00022801"/>
    </source>
</evidence>
<dbReference type="Pfam" id="PF02163">
    <property type="entry name" value="Peptidase_M50"/>
    <property type="match status" value="1"/>
</dbReference>
<evidence type="ECO:0000313" key="13">
    <source>
        <dbReference type="EMBL" id="CDM93896.1"/>
    </source>
</evidence>
<keyword evidence="6 13" id="KW-0378">Hydrolase</keyword>
<feature type="region of interest" description="Disordered" evidence="10">
    <location>
        <begin position="117"/>
        <end position="140"/>
    </location>
</feature>
<feature type="transmembrane region" description="Helical" evidence="11">
    <location>
        <begin position="237"/>
        <end position="258"/>
    </location>
</feature>
<keyword evidence="14" id="KW-1185">Reference proteome</keyword>
<dbReference type="PANTHER" id="PTHR31412:SF0">
    <property type="entry name" value="ZINC METALLOPROTEASE EGY1, CHLOROPLASTIC-RELATED"/>
    <property type="match status" value="1"/>
</dbReference>
<dbReference type="AlphaFoldDB" id="A0A9P1KDW2"/>
<feature type="transmembrane region" description="Helical" evidence="11">
    <location>
        <begin position="308"/>
        <end position="329"/>
    </location>
</feature>
<sequence length="522" mass="58117">MNLNELSVNYTRSFFVVSLIPGYGVPCDQNIIMLLLLLILGLVTYLVLRQSVTRITRTPVWILWLVMMAPAFIWTGWVIIYGKQTPIPALLVIIPFIVCPCLYWVLVHIGRQYPTPEDAGSETDSSVSETTKTPEPVSPISQSEETKLRACFPWSVFPLHDVEYRPQAVICRGQLRSQPDIAYQTVREKIEANFGDRFLVIFQRDLSDKPLFALVPNPQRHPDAPPKSDQDLLSQPLLALALMVITLFTTTVAGSTIMGISNQDWQDDPSLLLTGFPYAVALMAILGVHELCHYLTARHHQIQVTPPYFIPVPFFLGTFGAFIQTRSPYPHRRALFDVSVAGPWAGLLVTIPLLFWGFAHSEVVDIVPDQSGILTFNALNPRFSMFLAILAKLALGDALSRDMAISLHPVAIAGYIGLVVSAFNLLPIGQLDGGHMVHAMFGQRLSLIIGQITRFLMLFVALIQSEFMILAILLFFLPLNDEPALNDVSEVDDVRDIIGLMTLGVLLTIILPMPRLLAQLLN</sequence>
<evidence type="ECO:0000256" key="1">
    <source>
        <dbReference type="ARBA" id="ARBA00001947"/>
    </source>
</evidence>
<proteinExistence type="inferred from homology"/>
<feature type="transmembrane region" description="Helical" evidence="11">
    <location>
        <begin position="371"/>
        <end position="395"/>
    </location>
</feature>
<feature type="transmembrane region" description="Helical" evidence="11">
    <location>
        <begin position="60"/>
        <end position="81"/>
    </location>
</feature>
<evidence type="ECO:0000259" key="12">
    <source>
        <dbReference type="Pfam" id="PF02163"/>
    </source>
</evidence>
<dbReference type="EC" id="3.4.24.-" evidence="13"/>
<organism evidence="13 14">
    <name type="scientific">Limnospira indica PCC 8005</name>
    <dbReference type="NCBI Taxonomy" id="376219"/>
    <lineage>
        <taxon>Bacteria</taxon>
        <taxon>Bacillati</taxon>
        <taxon>Cyanobacteriota</taxon>
        <taxon>Cyanophyceae</taxon>
        <taxon>Oscillatoriophycideae</taxon>
        <taxon>Oscillatoriales</taxon>
        <taxon>Sirenicapillariaceae</taxon>
        <taxon>Limnospira</taxon>
    </lineage>
</organism>
<dbReference type="Proteomes" id="UP000032946">
    <property type="component" value="Chromosome"/>
</dbReference>
<name>A0A9P1KDW2_9CYAN</name>
<feature type="transmembrane region" description="Helical" evidence="11">
    <location>
        <begin position="278"/>
        <end position="296"/>
    </location>
</feature>
<keyword evidence="7" id="KW-0809">Transit peptide</keyword>
<feature type="transmembrane region" description="Helical" evidence="11">
    <location>
        <begin position="31"/>
        <end position="48"/>
    </location>
</feature>
<dbReference type="GO" id="GO:0006508">
    <property type="term" value="P:proteolysis"/>
    <property type="evidence" value="ECO:0007669"/>
    <property type="project" value="UniProtKB-KW"/>
</dbReference>
<evidence type="ECO:0000256" key="2">
    <source>
        <dbReference type="ARBA" id="ARBA00004141"/>
    </source>
</evidence>
<feature type="transmembrane region" description="Helical" evidence="11">
    <location>
        <begin position="455"/>
        <end position="477"/>
    </location>
</feature>
<evidence type="ECO:0000256" key="3">
    <source>
        <dbReference type="ARBA" id="ARBA00007931"/>
    </source>
</evidence>
<keyword evidence="9 11" id="KW-0472">Membrane</keyword>
<feature type="transmembrane region" description="Helical" evidence="11">
    <location>
        <begin position="407"/>
        <end position="426"/>
    </location>
</feature>
<dbReference type="EMBL" id="FO818640">
    <property type="protein sequence ID" value="CDM93896.1"/>
    <property type="molecule type" value="Genomic_DNA"/>
</dbReference>
<keyword evidence="8 11" id="KW-1133">Transmembrane helix</keyword>
<keyword evidence="5 11" id="KW-0812">Transmembrane</keyword>
<evidence type="ECO:0000256" key="8">
    <source>
        <dbReference type="ARBA" id="ARBA00022989"/>
    </source>
</evidence>
<dbReference type="CDD" id="cd06160">
    <property type="entry name" value="S2P-M50_like_2"/>
    <property type="match status" value="1"/>
</dbReference>
<feature type="transmembrane region" description="Helical" evidence="11">
    <location>
        <begin position="497"/>
        <end position="518"/>
    </location>
</feature>
<comment type="similarity">
    <text evidence="3">Belongs to the peptidase M50B family.</text>
</comment>
<dbReference type="GO" id="GO:0008233">
    <property type="term" value="F:peptidase activity"/>
    <property type="evidence" value="ECO:0007669"/>
    <property type="project" value="UniProtKB-KW"/>
</dbReference>
<feature type="compositionally biased region" description="Polar residues" evidence="10">
    <location>
        <begin position="122"/>
        <end position="140"/>
    </location>
</feature>
<gene>
    <name evidence="13" type="ORF">ARTHRO_11570</name>
</gene>
<dbReference type="InterPro" id="IPR008915">
    <property type="entry name" value="Peptidase_M50"/>
</dbReference>
<accession>A0A9P1KDW2</accession>
<keyword evidence="4" id="KW-0645">Protease</keyword>
<reference evidence="13 14" key="1">
    <citation type="submission" date="2014-02" db="EMBL/GenBank/DDBJ databases">
        <authorList>
            <person name="Genoscope - CEA"/>
        </authorList>
    </citation>
    <scope>NUCLEOTIDE SEQUENCE [LARGE SCALE GENOMIC DNA]</scope>
    <source>
        <strain evidence="13 14">PCC 8005</strain>
    </source>
</reference>
<protein>
    <submittedName>
        <fullName evidence="13">Zinc metallopeptidase, M50 family</fullName>
        <ecNumber evidence="13">3.4.24.-</ecNumber>
    </submittedName>
</protein>
<comment type="cofactor">
    <cofactor evidence="1">
        <name>Zn(2+)</name>
        <dbReference type="ChEBI" id="CHEBI:29105"/>
    </cofactor>
</comment>
<evidence type="ECO:0000256" key="4">
    <source>
        <dbReference type="ARBA" id="ARBA00022670"/>
    </source>
</evidence>
<dbReference type="InterPro" id="IPR044838">
    <property type="entry name" value="EGY1-like"/>
</dbReference>
<evidence type="ECO:0000256" key="11">
    <source>
        <dbReference type="SAM" id="Phobius"/>
    </source>
</evidence>
<evidence type="ECO:0000256" key="5">
    <source>
        <dbReference type="ARBA" id="ARBA00022692"/>
    </source>
</evidence>
<comment type="subcellular location">
    <subcellularLocation>
        <location evidence="2">Membrane</location>
        <topology evidence="2">Multi-pass membrane protein</topology>
    </subcellularLocation>
</comment>
<feature type="transmembrane region" description="Helical" evidence="11">
    <location>
        <begin position="87"/>
        <end position="106"/>
    </location>
</feature>
<feature type="transmembrane region" description="Helical" evidence="11">
    <location>
        <begin position="341"/>
        <end position="359"/>
    </location>
</feature>
<feature type="domain" description="Peptidase M50" evidence="12">
    <location>
        <begin position="278"/>
        <end position="450"/>
    </location>
</feature>
<dbReference type="PANTHER" id="PTHR31412">
    <property type="entry name" value="ZINC METALLOPROTEASE EGY1"/>
    <property type="match status" value="1"/>
</dbReference>
<evidence type="ECO:0000256" key="7">
    <source>
        <dbReference type="ARBA" id="ARBA00022946"/>
    </source>
</evidence>
<evidence type="ECO:0000256" key="9">
    <source>
        <dbReference type="ARBA" id="ARBA00023136"/>
    </source>
</evidence>
<dbReference type="GO" id="GO:0016020">
    <property type="term" value="C:membrane"/>
    <property type="evidence" value="ECO:0007669"/>
    <property type="project" value="UniProtKB-SubCell"/>
</dbReference>
<evidence type="ECO:0000256" key="10">
    <source>
        <dbReference type="SAM" id="MobiDB-lite"/>
    </source>
</evidence>
<evidence type="ECO:0000313" key="14">
    <source>
        <dbReference type="Proteomes" id="UP000032946"/>
    </source>
</evidence>